<comment type="caution">
    <text evidence="2">The sequence shown here is derived from an EMBL/GenBank/DDBJ whole genome shotgun (WGS) entry which is preliminary data.</text>
</comment>
<dbReference type="EMBL" id="JAWWMZ010000025">
    <property type="protein sequence ID" value="MDX4958113.1"/>
    <property type="molecule type" value="Genomic_DNA"/>
</dbReference>
<proteinExistence type="predicted"/>
<sequence>MKKDRAIELLGGTPKKAAEAMGYRAVQTIYLWPDVLPQATADRVMGVVGRMSKPGKRRRRAQPTTQEHGHA</sequence>
<evidence type="ECO:0000313" key="3">
    <source>
        <dbReference type="Proteomes" id="UP001287445"/>
    </source>
</evidence>
<dbReference type="AlphaFoldDB" id="A0AAJ2RA95"/>
<evidence type="ECO:0000256" key="1">
    <source>
        <dbReference type="SAM" id="MobiDB-lite"/>
    </source>
</evidence>
<name>A0AAJ2RA95_DELAC</name>
<reference evidence="2" key="1">
    <citation type="submission" date="2023-11" db="EMBL/GenBank/DDBJ databases">
        <title>Identification and selenium tolerance of Delftia acidovorans R3-25.</title>
        <authorList>
            <person name="Zhang S."/>
            <person name="Liu Y."/>
            <person name="Guo Y."/>
        </authorList>
    </citation>
    <scope>NUCLEOTIDE SEQUENCE</scope>
    <source>
        <strain evidence="2">R3-25</strain>
    </source>
</reference>
<dbReference type="Proteomes" id="UP001287445">
    <property type="component" value="Unassembled WGS sequence"/>
</dbReference>
<protein>
    <submittedName>
        <fullName evidence="2">Uncharacterized protein</fullName>
    </submittedName>
</protein>
<feature type="compositionally biased region" description="Polar residues" evidence="1">
    <location>
        <begin position="62"/>
        <end position="71"/>
    </location>
</feature>
<organism evidence="2 3">
    <name type="scientific">Delftia acidovorans</name>
    <name type="common">Pseudomonas acidovorans</name>
    <name type="synonym">Comamonas acidovorans</name>
    <dbReference type="NCBI Taxonomy" id="80866"/>
    <lineage>
        <taxon>Bacteria</taxon>
        <taxon>Pseudomonadati</taxon>
        <taxon>Pseudomonadota</taxon>
        <taxon>Betaproteobacteria</taxon>
        <taxon>Burkholderiales</taxon>
        <taxon>Comamonadaceae</taxon>
        <taxon>Delftia</taxon>
    </lineage>
</organism>
<gene>
    <name evidence="2" type="ORF">SGN30_32225</name>
</gene>
<dbReference type="RefSeq" id="WP_319077128.1">
    <property type="nucleotide sequence ID" value="NZ_JAWWMZ010000025.1"/>
</dbReference>
<accession>A0AAJ2RA95</accession>
<evidence type="ECO:0000313" key="2">
    <source>
        <dbReference type="EMBL" id="MDX4958113.1"/>
    </source>
</evidence>
<feature type="region of interest" description="Disordered" evidence="1">
    <location>
        <begin position="48"/>
        <end position="71"/>
    </location>
</feature>